<comment type="caution">
    <text evidence="6">The sequence shown here is derived from an EMBL/GenBank/DDBJ whole genome shotgun (WGS) entry which is preliminary data.</text>
</comment>
<keyword evidence="3" id="KW-0378">Hydrolase</keyword>
<dbReference type="Pfam" id="PF02902">
    <property type="entry name" value="Peptidase_C48"/>
    <property type="match status" value="1"/>
</dbReference>
<keyword evidence="4" id="KW-0788">Thiol protease</keyword>
<dbReference type="PANTHER" id="PTHR46468">
    <property type="entry name" value="SENTRIN-SPECIFIC PROTEASE 8"/>
    <property type="match status" value="1"/>
</dbReference>
<evidence type="ECO:0000313" key="6">
    <source>
        <dbReference type="EMBL" id="KAG5681976.1"/>
    </source>
</evidence>
<dbReference type="Proteomes" id="UP001107558">
    <property type="component" value="Chromosome 1"/>
</dbReference>
<dbReference type="PROSITE" id="PS50600">
    <property type="entry name" value="ULP_PROTEASE"/>
    <property type="match status" value="1"/>
</dbReference>
<dbReference type="GO" id="GO:0000338">
    <property type="term" value="P:protein deneddylation"/>
    <property type="evidence" value="ECO:0007669"/>
    <property type="project" value="TreeGrafter"/>
</dbReference>
<reference evidence="6" key="1">
    <citation type="submission" date="2021-03" db="EMBL/GenBank/DDBJ databases">
        <title>Chromosome level genome of the anhydrobiotic midge Polypedilum vanderplanki.</title>
        <authorList>
            <person name="Yoshida Y."/>
            <person name="Kikawada T."/>
            <person name="Gusev O."/>
        </authorList>
    </citation>
    <scope>NUCLEOTIDE SEQUENCE</scope>
    <source>
        <strain evidence="6">NIAS01</strain>
        <tissue evidence="6">Whole body or cell culture</tissue>
    </source>
</reference>
<dbReference type="GO" id="GO:0019784">
    <property type="term" value="F:deNEDDylase activity"/>
    <property type="evidence" value="ECO:0007669"/>
    <property type="project" value="InterPro"/>
</dbReference>
<dbReference type="SUPFAM" id="SSF54001">
    <property type="entry name" value="Cysteine proteinases"/>
    <property type="match status" value="1"/>
</dbReference>
<feature type="domain" description="Ubiquitin-like protease family profile" evidence="5">
    <location>
        <begin position="11"/>
        <end position="168"/>
    </location>
</feature>
<name>A0A9J6CJ93_POLVA</name>
<evidence type="ECO:0000256" key="3">
    <source>
        <dbReference type="ARBA" id="ARBA00022801"/>
    </source>
</evidence>
<dbReference type="EMBL" id="JADBJN010000001">
    <property type="protein sequence ID" value="KAG5681976.1"/>
    <property type="molecule type" value="Genomic_DNA"/>
</dbReference>
<evidence type="ECO:0000256" key="1">
    <source>
        <dbReference type="ARBA" id="ARBA00005234"/>
    </source>
</evidence>
<dbReference type="InterPro" id="IPR044613">
    <property type="entry name" value="Nep1/2-like"/>
</dbReference>
<protein>
    <recommendedName>
        <fullName evidence="5">Ubiquitin-like protease family profile domain-containing protein</fullName>
    </recommendedName>
</protein>
<evidence type="ECO:0000256" key="4">
    <source>
        <dbReference type="ARBA" id="ARBA00022807"/>
    </source>
</evidence>
<dbReference type="AlphaFoldDB" id="A0A9J6CJ93"/>
<dbReference type="Gene3D" id="3.40.395.10">
    <property type="entry name" value="Adenoviral Proteinase, Chain A"/>
    <property type="match status" value="1"/>
</dbReference>
<dbReference type="PANTHER" id="PTHR46468:SF1">
    <property type="entry name" value="SENTRIN-SPECIFIC PROTEASE 8"/>
    <property type="match status" value="1"/>
</dbReference>
<evidence type="ECO:0000256" key="2">
    <source>
        <dbReference type="ARBA" id="ARBA00022670"/>
    </source>
</evidence>
<dbReference type="GO" id="GO:0008234">
    <property type="term" value="F:cysteine-type peptidase activity"/>
    <property type="evidence" value="ECO:0007669"/>
    <property type="project" value="UniProtKB-KW"/>
</dbReference>
<dbReference type="InterPro" id="IPR003653">
    <property type="entry name" value="Peptidase_C48_C"/>
</dbReference>
<comment type="similarity">
    <text evidence="1">Belongs to the peptidase C48 family.</text>
</comment>
<evidence type="ECO:0000313" key="7">
    <source>
        <dbReference type="Proteomes" id="UP001107558"/>
    </source>
</evidence>
<dbReference type="OrthoDB" id="5065855at2759"/>
<keyword evidence="2" id="KW-0645">Protease</keyword>
<dbReference type="GO" id="GO:0006508">
    <property type="term" value="P:proteolysis"/>
    <property type="evidence" value="ECO:0007669"/>
    <property type="project" value="UniProtKB-KW"/>
</dbReference>
<keyword evidence="7" id="KW-1185">Reference proteome</keyword>
<gene>
    <name evidence="6" type="ORF">PVAND_011375</name>
</gene>
<dbReference type="InterPro" id="IPR038765">
    <property type="entry name" value="Papain-like_cys_pep_sf"/>
</dbReference>
<accession>A0A9J6CJ93</accession>
<sequence>MEKIILSYQDSCLYESDVALLKTKSSWLNDKIITFYFEYLENEVYKNDEILFLGCETTQAIKMLKDPVEINSIFLDHLNVFRRDFIIFPLNNNNSHWSLLVYSKPENKFFHFDSIRNSNYDVCNDFVKIMIACLKLSKYQVRCEQIQCLQQNDTSACGDFLLCHVDLVCKKITKDKRVSDIDKLSIETVNNKRQELLNIIKKLTNT</sequence>
<organism evidence="6 7">
    <name type="scientific">Polypedilum vanderplanki</name>
    <name type="common">Sleeping chironomid midge</name>
    <dbReference type="NCBI Taxonomy" id="319348"/>
    <lineage>
        <taxon>Eukaryota</taxon>
        <taxon>Metazoa</taxon>
        <taxon>Ecdysozoa</taxon>
        <taxon>Arthropoda</taxon>
        <taxon>Hexapoda</taxon>
        <taxon>Insecta</taxon>
        <taxon>Pterygota</taxon>
        <taxon>Neoptera</taxon>
        <taxon>Endopterygota</taxon>
        <taxon>Diptera</taxon>
        <taxon>Nematocera</taxon>
        <taxon>Chironomoidea</taxon>
        <taxon>Chironomidae</taxon>
        <taxon>Chironominae</taxon>
        <taxon>Polypedilum</taxon>
        <taxon>Polypedilum</taxon>
    </lineage>
</organism>
<evidence type="ECO:0000259" key="5">
    <source>
        <dbReference type="PROSITE" id="PS50600"/>
    </source>
</evidence>
<proteinExistence type="inferred from homology"/>